<evidence type="ECO:0000313" key="3">
    <source>
        <dbReference type="Proteomes" id="UP001217324"/>
    </source>
</evidence>
<feature type="compositionally biased region" description="Polar residues" evidence="1">
    <location>
        <begin position="123"/>
        <end position="141"/>
    </location>
</feature>
<accession>A0AAX3NCX6</accession>
<evidence type="ECO:0000256" key="1">
    <source>
        <dbReference type="SAM" id="MobiDB-lite"/>
    </source>
</evidence>
<dbReference type="EMBL" id="CP118627">
    <property type="protein sequence ID" value="WEA14103.1"/>
    <property type="molecule type" value="Genomic_DNA"/>
</dbReference>
<protein>
    <submittedName>
        <fullName evidence="2">Helix-turn-helix domain-containing protein</fullName>
    </submittedName>
</protein>
<dbReference type="Proteomes" id="UP001217324">
    <property type="component" value="Chromosome"/>
</dbReference>
<organism evidence="2 3">
    <name type="scientific">Lactococcus garvieae</name>
    <dbReference type="NCBI Taxonomy" id="1363"/>
    <lineage>
        <taxon>Bacteria</taxon>
        <taxon>Bacillati</taxon>
        <taxon>Bacillota</taxon>
        <taxon>Bacilli</taxon>
        <taxon>Lactobacillales</taxon>
        <taxon>Streptococcaceae</taxon>
        <taxon>Lactococcus</taxon>
    </lineage>
</organism>
<proteinExistence type="predicted"/>
<feature type="region of interest" description="Disordered" evidence="1">
    <location>
        <begin position="99"/>
        <end position="150"/>
    </location>
</feature>
<name>A0AAX3NCX6_9LACT</name>
<dbReference type="AlphaFoldDB" id="A0AAX3NCX6"/>
<sequence>MQSIKRKRAGDNFTILSNEFLRDENLSLKAKGLLAYILSLPDDWKIYFEEVANHHKDSAKAARIAWKELEEQGYAKTTRVVDPENKQVKQWKKEVSDFKNPDYQKPHVANPDVENPQCGKGQLLNTNKPITDKQNTNPNKDNISDKSDKETDLENRFSLLWKMYPNKKGKPKAFTAYKKAVKSGVTDKEIQTGIENYLAEINVKGTLKDYIKHGSTWFNGKGWEDDYDTTPRQQAFTANNKIVKPAPAWSQGDQKTEYMTDEDRKKFWEDLENGNT</sequence>
<reference evidence="2" key="1">
    <citation type="submission" date="2023-02" db="EMBL/GenBank/DDBJ databases">
        <title>Comparative genomics and fermentation flavor characterization of five lactic acid bacteria reveal flavor biosynthesis metabolic pathways in fermented muskmelon puree.</title>
        <authorList>
            <person name="Yuan L."/>
            <person name="Li M."/>
            <person name="Xu X."/>
            <person name="Lao F."/>
            <person name="Wu J."/>
        </authorList>
    </citation>
    <scope>NUCLEOTIDE SEQUENCE</scope>
    <source>
        <strain evidence="2">Pa-2</strain>
    </source>
</reference>
<gene>
    <name evidence="2" type="ORF">PWF74_01060</name>
</gene>
<dbReference type="RefSeq" id="WP_274978375.1">
    <property type="nucleotide sequence ID" value="NZ_CP118627.1"/>
</dbReference>
<evidence type="ECO:0000313" key="2">
    <source>
        <dbReference type="EMBL" id="WEA14103.1"/>
    </source>
</evidence>